<feature type="compositionally biased region" description="Polar residues" evidence="1">
    <location>
        <begin position="33"/>
        <end position="57"/>
    </location>
</feature>
<gene>
    <name evidence="4" type="ORF">QLQ83_02750</name>
</gene>
<evidence type="ECO:0000256" key="2">
    <source>
        <dbReference type="SAM" id="Phobius"/>
    </source>
</evidence>
<keyword evidence="2" id="KW-1133">Transmembrane helix</keyword>
<proteinExistence type="predicted"/>
<organism evidence="4 5">
    <name type="scientific">Halomonas rhizosphaerae</name>
    <dbReference type="NCBI Taxonomy" id="3043296"/>
    <lineage>
        <taxon>Bacteria</taxon>
        <taxon>Pseudomonadati</taxon>
        <taxon>Pseudomonadota</taxon>
        <taxon>Gammaproteobacteria</taxon>
        <taxon>Oceanospirillales</taxon>
        <taxon>Halomonadaceae</taxon>
        <taxon>Halomonas</taxon>
    </lineage>
</organism>
<feature type="domain" description="Tim44-like" evidence="3">
    <location>
        <begin position="139"/>
        <end position="266"/>
    </location>
</feature>
<dbReference type="SUPFAM" id="SSF54427">
    <property type="entry name" value="NTF2-like"/>
    <property type="match status" value="1"/>
</dbReference>
<dbReference type="EMBL" id="JASCQP010000008">
    <property type="protein sequence ID" value="MDI5890012.1"/>
    <property type="molecule type" value="Genomic_DNA"/>
</dbReference>
<dbReference type="InterPro" id="IPR007379">
    <property type="entry name" value="Tim44-like_dom"/>
</dbReference>
<evidence type="ECO:0000313" key="4">
    <source>
        <dbReference type="EMBL" id="MDI5890012.1"/>
    </source>
</evidence>
<feature type="transmembrane region" description="Helical" evidence="2">
    <location>
        <begin position="65"/>
        <end position="85"/>
    </location>
</feature>
<accession>A0ABT6UVL9</accession>
<comment type="caution">
    <text evidence="4">The sequence shown here is derived from an EMBL/GenBank/DDBJ whole genome shotgun (WGS) entry which is preliminary data.</text>
</comment>
<sequence length="270" mass="29414">MRHLLVMLVVGVLGFGLAVDHADARRLGGGKSFGSQSRTVEQQPAATQNQAAGNRATQARPGSRMGGMLGGLLAGGLLAALFFGGAFDELRLMDILLVAGVAFLLFKLLARRRLAMAGGPGQPDANAGPQRFQAEQAPLGSGAAFASEPEWFDRERFLGGAKEHFMTLQRAWDNNDFAGIQEYVTPGLYNLLREERDRQPANNRTEIVRLFAELGDIREVGQEAEATVIFHGIIAENGEENEFNETWHLTRQLRDGAPWYLQGIEQNPGA</sequence>
<feature type="region of interest" description="Disordered" evidence="1">
    <location>
        <begin position="30"/>
        <end position="61"/>
    </location>
</feature>
<dbReference type="Proteomes" id="UP001225957">
    <property type="component" value="Unassembled WGS sequence"/>
</dbReference>
<keyword evidence="2" id="KW-0812">Transmembrane</keyword>
<reference evidence="4 5" key="1">
    <citation type="submission" date="2023-04" db="EMBL/GenBank/DDBJ databases">
        <title>Halomonas strains isolated from rhizosphere soil.</title>
        <authorList>
            <person name="Xu L."/>
            <person name="Sun J.-Q."/>
        </authorList>
    </citation>
    <scope>NUCLEOTIDE SEQUENCE [LARGE SCALE GENOMIC DNA]</scope>
    <source>
        <strain evidence="4 5">LR5S20</strain>
    </source>
</reference>
<dbReference type="PANTHER" id="PTHR41542:SF1">
    <property type="entry name" value="BLL5807 PROTEIN"/>
    <property type="match status" value="1"/>
</dbReference>
<dbReference type="Pfam" id="PF04280">
    <property type="entry name" value="Tim44"/>
    <property type="match status" value="1"/>
</dbReference>
<protein>
    <submittedName>
        <fullName evidence="4">Tim44-like domain-containing protein</fullName>
    </submittedName>
</protein>
<keyword evidence="2" id="KW-0472">Membrane</keyword>
<dbReference type="InterPro" id="IPR032710">
    <property type="entry name" value="NTF2-like_dom_sf"/>
</dbReference>
<dbReference type="RefSeq" id="WP_282734038.1">
    <property type="nucleotide sequence ID" value="NZ_JASCQP010000008.1"/>
</dbReference>
<dbReference type="PANTHER" id="PTHR41542">
    <property type="entry name" value="BLL5807 PROTEIN"/>
    <property type="match status" value="1"/>
</dbReference>
<name>A0ABT6UVL9_9GAMM</name>
<evidence type="ECO:0000256" key="1">
    <source>
        <dbReference type="SAM" id="MobiDB-lite"/>
    </source>
</evidence>
<dbReference type="Gene3D" id="3.10.450.240">
    <property type="match status" value="1"/>
</dbReference>
<evidence type="ECO:0000259" key="3">
    <source>
        <dbReference type="SMART" id="SM00978"/>
    </source>
</evidence>
<dbReference type="SMART" id="SM00978">
    <property type="entry name" value="Tim44"/>
    <property type="match status" value="1"/>
</dbReference>
<evidence type="ECO:0000313" key="5">
    <source>
        <dbReference type="Proteomes" id="UP001225957"/>
    </source>
</evidence>
<feature type="transmembrane region" description="Helical" evidence="2">
    <location>
        <begin position="92"/>
        <end position="110"/>
    </location>
</feature>
<keyword evidence="5" id="KW-1185">Reference proteome</keyword>